<organism evidence="1 2">
    <name type="scientific">Rhodospira trueperi</name>
    <dbReference type="NCBI Taxonomy" id="69960"/>
    <lineage>
        <taxon>Bacteria</taxon>
        <taxon>Pseudomonadati</taxon>
        <taxon>Pseudomonadota</taxon>
        <taxon>Alphaproteobacteria</taxon>
        <taxon>Rhodospirillales</taxon>
        <taxon>Rhodospirillaceae</taxon>
        <taxon>Rhodospira</taxon>
    </lineage>
</organism>
<protein>
    <submittedName>
        <fullName evidence="1">Phage head-tail adaptor, putative, SPP1 family</fullName>
    </submittedName>
</protein>
<dbReference type="NCBIfam" id="TIGR01563">
    <property type="entry name" value="gp16_SPP1"/>
    <property type="match status" value="1"/>
</dbReference>
<name>A0A1G6X1A2_9PROT</name>
<evidence type="ECO:0000313" key="2">
    <source>
        <dbReference type="Proteomes" id="UP000199412"/>
    </source>
</evidence>
<proteinExistence type="predicted"/>
<reference evidence="1 2" key="1">
    <citation type="submission" date="2016-10" db="EMBL/GenBank/DDBJ databases">
        <authorList>
            <person name="de Groot N.N."/>
        </authorList>
    </citation>
    <scope>NUCLEOTIDE SEQUENCE [LARGE SCALE GENOMIC DNA]</scope>
    <source>
        <strain evidence="1 2">ATCC 700224</strain>
    </source>
</reference>
<dbReference type="Pfam" id="PF05521">
    <property type="entry name" value="Phage_HCP"/>
    <property type="match status" value="1"/>
</dbReference>
<dbReference type="Gene3D" id="2.40.10.270">
    <property type="entry name" value="Bacteriophage SPP1 head-tail adaptor protein"/>
    <property type="match status" value="1"/>
</dbReference>
<dbReference type="AlphaFoldDB" id="A0A1G6X1A2"/>
<evidence type="ECO:0000313" key="1">
    <source>
        <dbReference type="EMBL" id="SDD71982.1"/>
    </source>
</evidence>
<dbReference type="RefSeq" id="WP_092781132.1">
    <property type="nucleotide sequence ID" value="NZ_FNAP01000001.1"/>
</dbReference>
<gene>
    <name evidence="1" type="ORF">SAMN05421720_101343</name>
</gene>
<dbReference type="InterPro" id="IPR038666">
    <property type="entry name" value="SSP1_head-tail_sf"/>
</dbReference>
<keyword evidence="2" id="KW-1185">Reference proteome</keyword>
<dbReference type="OrthoDB" id="7478737at2"/>
<accession>A0A1G6X1A2</accession>
<dbReference type="Proteomes" id="UP000199412">
    <property type="component" value="Unassembled WGS sequence"/>
</dbReference>
<sequence>MNIGRMDRRITVMVTSMIDDGYGGTIPGGTVALGTFWANVRQLSGREFIGAEAVQAERKAVFTVHWVDGLDTTATVEWDGATWNIREVREVGRREALELHCTSE</sequence>
<dbReference type="EMBL" id="FNAP01000001">
    <property type="protein sequence ID" value="SDD71982.1"/>
    <property type="molecule type" value="Genomic_DNA"/>
</dbReference>
<dbReference type="InterPro" id="IPR008767">
    <property type="entry name" value="Phage_SPP1_head-tail_adaptor"/>
</dbReference>
<dbReference type="STRING" id="69960.SAMN05421720_101343"/>